<dbReference type="EMBL" id="JXSL01000022">
    <property type="protein sequence ID" value="KIL99700.1"/>
    <property type="molecule type" value="Genomic_DNA"/>
</dbReference>
<keyword evidence="2" id="KW-1185">Reference proteome</keyword>
<dbReference type="SUPFAM" id="SSF55781">
    <property type="entry name" value="GAF domain-like"/>
    <property type="match status" value="1"/>
</dbReference>
<dbReference type="AlphaFoldDB" id="A0A0C2YYF7"/>
<organism evidence="1 2">
    <name type="scientific">Paramagnetospirillum magnetotacticum MS-1</name>
    <dbReference type="NCBI Taxonomy" id="272627"/>
    <lineage>
        <taxon>Bacteria</taxon>
        <taxon>Pseudomonadati</taxon>
        <taxon>Pseudomonadota</taxon>
        <taxon>Alphaproteobacteria</taxon>
        <taxon>Rhodospirillales</taxon>
        <taxon>Magnetospirillaceae</taxon>
        <taxon>Paramagnetospirillum</taxon>
    </lineage>
</organism>
<accession>A0A0C2YYF7</accession>
<reference evidence="1 2" key="1">
    <citation type="submission" date="2015-01" db="EMBL/GenBank/DDBJ databases">
        <title>Genome Sequence of Magnetospirillum magnetotacticum Strain MS-1.</title>
        <authorList>
            <person name="Marinov G.K."/>
            <person name="Smalley M.D."/>
            <person name="DeSalvo G."/>
        </authorList>
    </citation>
    <scope>NUCLEOTIDE SEQUENCE [LARGE SCALE GENOMIC DNA]</scope>
    <source>
        <strain evidence="1 2">MS-1</strain>
    </source>
</reference>
<evidence type="ECO:0000313" key="2">
    <source>
        <dbReference type="Proteomes" id="UP000031971"/>
    </source>
</evidence>
<dbReference type="InterPro" id="IPR029016">
    <property type="entry name" value="GAF-like_dom_sf"/>
</dbReference>
<dbReference type="Proteomes" id="UP000031971">
    <property type="component" value="Unassembled WGS sequence"/>
</dbReference>
<comment type="caution">
    <text evidence="1">The sequence shown here is derived from an EMBL/GenBank/DDBJ whole genome shotgun (WGS) entry which is preliminary data.</text>
</comment>
<evidence type="ECO:0000313" key="1">
    <source>
        <dbReference type="EMBL" id="KIL99700.1"/>
    </source>
</evidence>
<sequence length="160" mass="17596">MSMESMVAWLQEPARRLHAMIREVPGLASLHHLSLSVYCAQHDTLWAFPCNSDDKGPPEITEIRMTDVPSLVLLADETTPRIVADMAAFGGEGRYHTSKARASESRSCMTAPINIEGRFLGFVTYGAAVPNFFSSAAQDTLRTFTEAFGILIERSSQLSD</sequence>
<proteinExistence type="predicted"/>
<name>A0A0C2YYF7_PARME</name>
<dbReference type="Gene3D" id="3.30.450.40">
    <property type="match status" value="1"/>
</dbReference>
<dbReference type="STRING" id="272627.CCC_03872"/>
<protein>
    <submittedName>
        <fullName evidence="1">Response regulator</fullName>
    </submittedName>
</protein>
<gene>
    <name evidence="1" type="ORF">CCC_03872</name>
</gene>